<dbReference type="InterPro" id="IPR036116">
    <property type="entry name" value="FN3_sf"/>
</dbReference>
<dbReference type="Gene3D" id="2.60.40.10">
    <property type="entry name" value="Immunoglobulins"/>
    <property type="match status" value="2"/>
</dbReference>
<dbReference type="InterPro" id="IPR014044">
    <property type="entry name" value="CAP_dom"/>
</dbReference>
<dbReference type="InterPro" id="IPR035940">
    <property type="entry name" value="CAP_sf"/>
</dbReference>
<feature type="domain" description="Fibronectin type-III" evidence="2">
    <location>
        <begin position="29"/>
        <end position="131"/>
    </location>
</feature>
<dbReference type="SUPFAM" id="SSF55797">
    <property type="entry name" value="PR-1-like"/>
    <property type="match status" value="1"/>
</dbReference>
<dbReference type="Gene3D" id="3.40.33.10">
    <property type="entry name" value="CAP"/>
    <property type="match status" value="1"/>
</dbReference>
<evidence type="ECO:0000313" key="4">
    <source>
        <dbReference type="Proteomes" id="UP000095762"/>
    </source>
</evidence>
<feature type="chain" id="PRO_5008036608" evidence="1">
    <location>
        <begin position="26"/>
        <end position="440"/>
    </location>
</feature>
<sequence>MKKKNLLLMLLAVMALLLIPVSVQAAAAKPGTVKLSSIKAVDYNKINIKWKKPSGKFTNYCIYYREKNSNGKWIRIKTVNNKTLSYTHTSSAKYPIVTGETYQYTVRAYNKKPKRYGNYNKSGLTTKTKPQQVKLTGISYDEDEGVTITWNKAGGAYLYRVYCKSKDNTKWLSCGQTRNLEFTDADPYTGRTNIYTVKAVAANETAGKFDTTGLPIAVPSDGEGDVDSVTPTPALTIQQMVDEVVRLANIERAKIGFAPLKTNVNLQRAAMVRAQEISIKFSHIRPDGTDASTACYEAGAGCAGGENIAKGFSTPQDVMTGWMNSDGHRWAILDSGYTHVGVGVYKIGNNLYCWTMEFSRGPDEKRILTIDANGGVFEDGSTIKKIEFPCDMVINFNKDIPLPQKNGYTLSSKWKWYSVTIPGITLGDNEIIKAIWVPNS</sequence>
<dbReference type="PROSITE" id="PS50853">
    <property type="entry name" value="FN3"/>
    <property type="match status" value="1"/>
</dbReference>
<dbReference type="CDD" id="cd05379">
    <property type="entry name" value="CAP_bacterial"/>
    <property type="match status" value="1"/>
</dbReference>
<dbReference type="InterPro" id="IPR003961">
    <property type="entry name" value="FN3_dom"/>
</dbReference>
<dbReference type="Pfam" id="PF00041">
    <property type="entry name" value="fn3"/>
    <property type="match status" value="1"/>
</dbReference>
<dbReference type="EMBL" id="CZBP01000054">
    <property type="protein sequence ID" value="CUQ42406.1"/>
    <property type="molecule type" value="Genomic_DNA"/>
</dbReference>
<organism evidence="3 4">
    <name type="scientific">Blautia obeum</name>
    <dbReference type="NCBI Taxonomy" id="40520"/>
    <lineage>
        <taxon>Bacteria</taxon>
        <taxon>Bacillati</taxon>
        <taxon>Bacillota</taxon>
        <taxon>Clostridia</taxon>
        <taxon>Lachnospirales</taxon>
        <taxon>Lachnospiraceae</taxon>
        <taxon>Blautia</taxon>
    </lineage>
</organism>
<protein>
    <submittedName>
        <fullName evidence="3">Uncharacterized protein, YkwD family</fullName>
    </submittedName>
</protein>
<feature type="signal peptide" evidence="1">
    <location>
        <begin position="1"/>
        <end position="25"/>
    </location>
</feature>
<dbReference type="SUPFAM" id="SSF49265">
    <property type="entry name" value="Fibronectin type III"/>
    <property type="match status" value="1"/>
</dbReference>
<dbReference type="PANTHER" id="PTHR31157">
    <property type="entry name" value="SCP DOMAIN-CONTAINING PROTEIN"/>
    <property type="match status" value="1"/>
</dbReference>
<dbReference type="InterPro" id="IPR013783">
    <property type="entry name" value="Ig-like_fold"/>
</dbReference>
<evidence type="ECO:0000256" key="1">
    <source>
        <dbReference type="SAM" id="SignalP"/>
    </source>
</evidence>
<dbReference type="Pfam" id="PF00188">
    <property type="entry name" value="CAP"/>
    <property type="match status" value="1"/>
</dbReference>
<evidence type="ECO:0000313" key="3">
    <source>
        <dbReference type="EMBL" id="CUQ42406.1"/>
    </source>
</evidence>
<dbReference type="CDD" id="cd00063">
    <property type="entry name" value="FN3"/>
    <property type="match status" value="1"/>
</dbReference>
<dbReference type="RefSeq" id="WP_055060753.1">
    <property type="nucleotide sequence ID" value="NZ_CZBP01000054.1"/>
</dbReference>
<dbReference type="AlphaFoldDB" id="A0A174W9U1"/>
<proteinExistence type="predicted"/>
<gene>
    <name evidence="3" type="ORF">ERS852569_03853</name>
</gene>
<keyword evidence="1" id="KW-0732">Signal</keyword>
<dbReference type="PANTHER" id="PTHR31157:SF1">
    <property type="entry name" value="SCP DOMAIN-CONTAINING PROTEIN"/>
    <property type="match status" value="1"/>
</dbReference>
<reference evidence="3 4" key="1">
    <citation type="submission" date="2015-09" db="EMBL/GenBank/DDBJ databases">
        <authorList>
            <consortium name="Pathogen Informatics"/>
        </authorList>
    </citation>
    <scope>NUCLEOTIDE SEQUENCE [LARGE SCALE GENOMIC DNA]</scope>
    <source>
        <strain evidence="3 4">2789STDY5834957</strain>
    </source>
</reference>
<accession>A0A174W9U1</accession>
<name>A0A174W9U1_9FIRM</name>
<evidence type="ECO:0000259" key="2">
    <source>
        <dbReference type="PROSITE" id="PS50853"/>
    </source>
</evidence>
<dbReference type="SMART" id="SM00060">
    <property type="entry name" value="FN3"/>
    <property type="match status" value="2"/>
</dbReference>
<dbReference type="Proteomes" id="UP000095762">
    <property type="component" value="Unassembled WGS sequence"/>
</dbReference>